<feature type="non-terminal residue" evidence="2">
    <location>
        <position position="1"/>
    </location>
</feature>
<dbReference type="InterPro" id="IPR006037">
    <property type="entry name" value="RCK_C"/>
</dbReference>
<feature type="domain" description="RCK C-terminal" evidence="1">
    <location>
        <begin position="9"/>
        <end position="93"/>
    </location>
</feature>
<dbReference type="GO" id="GO:0006813">
    <property type="term" value="P:potassium ion transport"/>
    <property type="evidence" value="ECO:0007669"/>
    <property type="project" value="InterPro"/>
</dbReference>
<dbReference type="Pfam" id="PF02080">
    <property type="entry name" value="TrkA_C"/>
    <property type="match status" value="1"/>
</dbReference>
<dbReference type="EMBL" id="UOGI01000091">
    <property type="protein sequence ID" value="VAX30896.1"/>
    <property type="molecule type" value="Genomic_DNA"/>
</dbReference>
<dbReference type="PANTHER" id="PTHR30445">
    <property type="entry name" value="K(+)_H(+) ANTIPORTER SUBUNIT KHTT"/>
    <property type="match status" value="1"/>
</dbReference>
<evidence type="ECO:0000259" key="1">
    <source>
        <dbReference type="PROSITE" id="PS51202"/>
    </source>
</evidence>
<evidence type="ECO:0000313" key="2">
    <source>
        <dbReference type="EMBL" id="VAX30896.1"/>
    </source>
</evidence>
<dbReference type="PROSITE" id="PS51202">
    <property type="entry name" value="RCK_C"/>
    <property type="match status" value="1"/>
</dbReference>
<dbReference type="SUPFAM" id="SSF116726">
    <property type="entry name" value="TrkA C-terminal domain-like"/>
    <property type="match status" value="1"/>
</dbReference>
<dbReference type="Gene3D" id="3.30.70.1450">
    <property type="entry name" value="Regulator of K+ conductance, C-terminal domain"/>
    <property type="match status" value="1"/>
</dbReference>
<sequence>SLSGKHVSFPDLKLHIPGVEVSALRVEEESSLVGKTLAQTDLRRKFGVTVVAIRRDSQILSNPDGDMQIRAGDVLLVLGSPEKIASVTGLFYP</sequence>
<dbReference type="InterPro" id="IPR036721">
    <property type="entry name" value="RCK_C_sf"/>
</dbReference>
<dbReference type="InterPro" id="IPR050144">
    <property type="entry name" value="AAE_transporter"/>
</dbReference>
<proteinExistence type="predicted"/>
<protein>
    <submittedName>
        <fullName evidence="2">Inner membrane protein, KefB/KefC family</fullName>
    </submittedName>
</protein>
<accession>A0A3B1CK43</accession>
<gene>
    <name evidence="2" type="ORF">MNBD_NITROSPIRAE03-587</name>
</gene>
<dbReference type="PANTHER" id="PTHR30445:SF8">
    <property type="entry name" value="K(+)_H(+) ANTIPORTER SUBUNIT KHTT"/>
    <property type="match status" value="1"/>
</dbReference>
<organism evidence="2">
    <name type="scientific">hydrothermal vent metagenome</name>
    <dbReference type="NCBI Taxonomy" id="652676"/>
    <lineage>
        <taxon>unclassified sequences</taxon>
        <taxon>metagenomes</taxon>
        <taxon>ecological metagenomes</taxon>
    </lineage>
</organism>
<dbReference type="GO" id="GO:0008324">
    <property type="term" value="F:monoatomic cation transmembrane transporter activity"/>
    <property type="evidence" value="ECO:0007669"/>
    <property type="project" value="InterPro"/>
</dbReference>
<name>A0A3B1CK43_9ZZZZ</name>
<reference evidence="2" key="1">
    <citation type="submission" date="2018-06" db="EMBL/GenBank/DDBJ databases">
        <authorList>
            <person name="Zhirakovskaya E."/>
        </authorList>
    </citation>
    <scope>NUCLEOTIDE SEQUENCE</scope>
</reference>
<dbReference type="AlphaFoldDB" id="A0A3B1CK43"/>